<dbReference type="SUPFAM" id="SSF161111">
    <property type="entry name" value="Cation efflux protein transmembrane domain-like"/>
    <property type="match status" value="1"/>
</dbReference>
<dbReference type="AlphaFoldDB" id="A0A9K3D8A0"/>
<dbReference type="Proteomes" id="UP000265618">
    <property type="component" value="Unassembled WGS sequence"/>
</dbReference>
<evidence type="ECO:0000313" key="11">
    <source>
        <dbReference type="Proteomes" id="UP000265618"/>
    </source>
</evidence>
<evidence type="ECO:0000256" key="6">
    <source>
        <dbReference type="ARBA" id="ARBA00023136"/>
    </source>
</evidence>
<comment type="caution">
    <text evidence="10">The sequence shown here is derived from an EMBL/GenBank/DDBJ whole genome shotgun (WGS) entry which is preliminary data.</text>
</comment>
<dbReference type="EMBL" id="BDIP01006565">
    <property type="protein sequence ID" value="GIQ90721.1"/>
    <property type="molecule type" value="Genomic_DNA"/>
</dbReference>
<evidence type="ECO:0000256" key="3">
    <source>
        <dbReference type="ARBA" id="ARBA00022692"/>
    </source>
</evidence>
<reference evidence="10 11" key="1">
    <citation type="journal article" date="2018" name="PLoS ONE">
        <title>The draft genome of Kipferlia bialata reveals reductive genome evolution in fornicate parasites.</title>
        <authorList>
            <person name="Tanifuji G."/>
            <person name="Takabayashi S."/>
            <person name="Kume K."/>
            <person name="Takagi M."/>
            <person name="Nakayama T."/>
            <person name="Kamikawa R."/>
            <person name="Inagaki Y."/>
            <person name="Hashimoto T."/>
        </authorList>
    </citation>
    <scope>NUCLEOTIDE SEQUENCE [LARGE SCALE GENOMIC DNA]</scope>
    <source>
        <strain evidence="10">NY0173</strain>
    </source>
</reference>
<dbReference type="GO" id="GO:0005385">
    <property type="term" value="F:zinc ion transmembrane transporter activity"/>
    <property type="evidence" value="ECO:0007669"/>
    <property type="project" value="TreeGrafter"/>
</dbReference>
<dbReference type="PANTHER" id="PTHR45820">
    <property type="entry name" value="FI23527P1"/>
    <property type="match status" value="1"/>
</dbReference>
<evidence type="ECO:0000256" key="8">
    <source>
        <dbReference type="SAM" id="Phobius"/>
    </source>
</evidence>
<keyword evidence="11" id="KW-1185">Reference proteome</keyword>
<keyword evidence="5 8" id="KW-1133">Transmembrane helix</keyword>
<evidence type="ECO:0000313" key="10">
    <source>
        <dbReference type="EMBL" id="GIQ90721.1"/>
    </source>
</evidence>
<dbReference type="GO" id="GO:0016020">
    <property type="term" value="C:membrane"/>
    <property type="evidence" value="ECO:0007669"/>
    <property type="project" value="UniProtKB-SubCell"/>
</dbReference>
<name>A0A9K3D8A0_9EUKA</name>
<accession>A0A9K3D8A0</accession>
<keyword evidence="6 8" id="KW-0472">Membrane</keyword>
<keyword evidence="4" id="KW-0862">Zinc</keyword>
<evidence type="ECO:0000256" key="1">
    <source>
        <dbReference type="ARBA" id="ARBA00004141"/>
    </source>
</evidence>
<evidence type="ECO:0000259" key="9">
    <source>
        <dbReference type="Pfam" id="PF01545"/>
    </source>
</evidence>
<keyword evidence="3 8" id="KW-0812">Transmembrane</keyword>
<dbReference type="PANTHER" id="PTHR45820:SF4">
    <property type="entry name" value="ZINC TRANSPORTER 63C, ISOFORM F"/>
    <property type="match status" value="1"/>
</dbReference>
<dbReference type="GO" id="GO:0006882">
    <property type="term" value="P:intracellular zinc ion homeostasis"/>
    <property type="evidence" value="ECO:0007669"/>
    <property type="project" value="TreeGrafter"/>
</dbReference>
<comment type="subcellular location">
    <subcellularLocation>
        <location evidence="1">Membrane</location>
        <topology evidence="1">Multi-pass membrane protein</topology>
    </subcellularLocation>
</comment>
<evidence type="ECO:0000256" key="5">
    <source>
        <dbReference type="ARBA" id="ARBA00022989"/>
    </source>
</evidence>
<dbReference type="OrthoDB" id="9944568at2759"/>
<evidence type="ECO:0000256" key="7">
    <source>
        <dbReference type="SAM" id="MobiDB-lite"/>
    </source>
</evidence>
<evidence type="ECO:0000256" key="4">
    <source>
        <dbReference type="ARBA" id="ARBA00022833"/>
    </source>
</evidence>
<dbReference type="Gene3D" id="1.20.1510.10">
    <property type="entry name" value="Cation efflux protein transmembrane domain"/>
    <property type="match status" value="1"/>
</dbReference>
<evidence type="ECO:0000256" key="2">
    <source>
        <dbReference type="ARBA" id="ARBA00008873"/>
    </source>
</evidence>
<organism evidence="10 11">
    <name type="scientific">Kipferlia bialata</name>
    <dbReference type="NCBI Taxonomy" id="797122"/>
    <lineage>
        <taxon>Eukaryota</taxon>
        <taxon>Metamonada</taxon>
        <taxon>Carpediemonas-like organisms</taxon>
        <taxon>Kipferlia</taxon>
    </lineage>
</organism>
<dbReference type="Pfam" id="PF01545">
    <property type="entry name" value="Cation_efflux"/>
    <property type="match status" value="1"/>
</dbReference>
<sequence length="152" mass="16604">MEEGAGRAHVHGTEAEAERPTGPTGERDGESSILDEAHVVIVEGEIESIQHSQPSDKKSKKPHASSGHGHHDIAMHGMFLHIMVAAIISALFIIYTDFSWRLYVDPICTLLVVVLVLLNAVPLVLEASQLLMQGIPQSLDMEDLKTELKLLP</sequence>
<feature type="non-terminal residue" evidence="10">
    <location>
        <position position="1"/>
    </location>
</feature>
<feature type="region of interest" description="Disordered" evidence="7">
    <location>
        <begin position="1"/>
        <end position="32"/>
    </location>
</feature>
<protein>
    <submittedName>
        <fullName evidence="10">Cation efflux protein</fullName>
    </submittedName>
</protein>
<feature type="domain" description="Cation efflux protein transmembrane" evidence="9">
    <location>
        <begin position="65"/>
        <end position="132"/>
    </location>
</feature>
<feature type="transmembrane region" description="Helical" evidence="8">
    <location>
        <begin position="102"/>
        <end position="125"/>
    </location>
</feature>
<dbReference type="InterPro" id="IPR058533">
    <property type="entry name" value="Cation_efflux_TM"/>
</dbReference>
<feature type="transmembrane region" description="Helical" evidence="8">
    <location>
        <begin position="78"/>
        <end position="96"/>
    </location>
</feature>
<dbReference type="InterPro" id="IPR027469">
    <property type="entry name" value="Cation_efflux_TMD_sf"/>
</dbReference>
<gene>
    <name evidence="10" type="ORF">KIPB_013619</name>
</gene>
<feature type="region of interest" description="Disordered" evidence="7">
    <location>
        <begin position="48"/>
        <end position="69"/>
    </location>
</feature>
<comment type="similarity">
    <text evidence="2">Belongs to the cation diffusion facilitator (CDF) transporter (TC 2.A.4) family. SLC30A subfamily.</text>
</comment>
<proteinExistence type="inferred from homology"/>